<dbReference type="PANTHER" id="PTHR33215:SF13">
    <property type="entry name" value="PROTEIN DISTAL ANTENNA"/>
    <property type="match status" value="1"/>
</dbReference>
<protein>
    <recommendedName>
        <fullName evidence="4">Transposase</fullName>
    </recommendedName>
</protein>
<sequence>MKDTAHPVRGSASSPSRHDRASESSKVLIAIERVLSGHQGKRDLDLSLRSHDETRRKLPNGKRYTKEFRAEAVRQVVELGASVKQVAARLGVSTWSLHRWVRERHVSHPAADASVEHSSEIQWLRAELLRVTEERDMLEKAAAYFAKQAV</sequence>
<evidence type="ECO:0008006" key="4">
    <source>
        <dbReference type="Google" id="ProtNLM"/>
    </source>
</evidence>
<accession>A0AAD0J760</accession>
<dbReference type="InterPro" id="IPR002514">
    <property type="entry name" value="Transposase_8"/>
</dbReference>
<dbReference type="Proteomes" id="UP000244809">
    <property type="component" value="Chromosome 3"/>
</dbReference>
<dbReference type="Gene3D" id="1.10.10.60">
    <property type="entry name" value="Homeodomain-like"/>
    <property type="match status" value="1"/>
</dbReference>
<feature type="region of interest" description="Disordered" evidence="1">
    <location>
        <begin position="1"/>
        <end position="23"/>
    </location>
</feature>
<dbReference type="InterPro" id="IPR051839">
    <property type="entry name" value="RD_transcriptional_regulator"/>
</dbReference>
<dbReference type="GO" id="GO:0003677">
    <property type="term" value="F:DNA binding"/>
    <property type="evidence" value="ECO:0007669"/>
    <property type="project" value="InterPro"/>
</dbReference>
<evidence type="ECO:0000256" key="1">
    <source>
        <dbReference type="SAM" id="MobiDB-lite"/>
    </source>
</evidence>
<dbReference type="GO" id="GO:0006313">
    <property type="term" value="P:DNA transposition"/>
    <property type="evidence" value="ECO:0007669"/>
    <property type="project" value="InterPro"/>
</dbReference>
<dbReference type="PANTHER" id="PTHR33215">
    <property type="entry name" value="PROTEIN DISTAL ANTENNA"/>
    <property type="match status" value="1"/>
</dbReference>
<dbReference type="EMBL" id="CP021069">
    <property type="protein sequence ID" value="AWG32163.1"/>
    <property type="molecule type" value="Genomic_DNA"/>
</dbReference>
<dbReference type="InterPro" id="IPR009057">
    <property type="entry name" value="Homeodomain-like_sf"/>
</dbReference>
<organism evidence="2 3">
    <name type="scientific">Burkholderia cenocepacia</name>
    <dbReference type="NCBI Taxonomy" id="95486"/>
    <lineage>
        <taxon>Bacteria</taxon>
        <taxon>Pseudomonadati</taxon>
        <taxon>Pseudomonadota</taxon>
        <taxon>Betaproteobacteria</taxon>
        <taxon>Burkholderiales</taxon>
        <taxon>Burkholderiaceae</taxon>
        <taxon>Burkholderia</taxon>
        <taxon>Burkholderia cepacia complex</taxon>
    </lineage>
</organism>
<name>A0AAD0J760_9BURK</name>
<reference evidence="2 3" key="1">
    <citation type="submission" date="2017-04" db="EMBL/GenBank/DDBJ databases">
        <title>Complete genome sequence of Burkholderia cenocepacia PC184 Midwest clone.</title>
        <authorList>
            <person name="Mulks M.H."/>
            <person name="Cooper V.S."/>
        </authorList>
    </citation>
    <scope>NUCLEOTIDE SEQUENCE [LARGE SCALE GENOMIC DNA]</scope>
    <source>
        <strain evidence="2 3">PC184 Mulks</strain>
    </source>
</reference>
<evidence type="ECO:0000313" key="3">
    <source>
        <dbReference type="Proteomes" id="UP000244809"/>
    </source>
</evidence>
<dbReference type="SUPFAM" id="SSF46689">
    <property type="entry name" value="Homeodomain-like"/>
    <property type="match status" value="1"/>
</dbReference>
<dbReference type="Pfam" id="PF01527">
    <property type="entry name" value="HTH_Tnp_1"/>
    <property type="match status" value="1"/>
</dbReference>
<evidence type="ECO:0000313" key="2">
    <source>
        <dbReference type="EMBL" id="AWG32163.1"/>
    </source>
</evidence>
<dbReference type="AlphaFoldDB" id="A0AAD0J760"/>
<dbReference type="GO" id="GO:0004803">
    <property type="term" value="F:transposase activity"/>
    <property type="evidence" value="ECO:0007669"/>
    <property type="project" value="InterPro"/>
</dbReference>
<gene>
    <name evidence="2" type="ORF">B9Z07_25840</name>
</gene>
<proteinExistence type="predicted"/>